<feature type="domain" description="PASTA" evidence="3">
    <location>
        <begin position="208"/>
        <end position="275"/>
    </location>
</feature>
<evidence type="ECO:0000313" key="5">
    <source>
        <dbReference type="Proteomes" id="UP000599074"/>
    </source>
</evidence>
<evidence type="ECO:0000313" key="4">
    <source>
        <dbReference type="EMBL" id="GII22222.1"/>
    </source>
</evidence>
<feature type="region of interest" description="Disordered" evidence="1">
    <location>
        <begin position="174"/>
        <end position="211"/>
    </location>
</feature>
<dbReference type="EMBL" id="BOON01000017">
    <property type="protein sequence ID" value="GII22222.1"/>
    <property type="molecule type" value="Genomic_DNA"/>
</dbReference>
<feature type="compositionally biased region" description="Basic and acidic residues" evidence="1">
    <location>
        <begin position="1"/>
        <end position="13"/>
    </location>
</feature>
<feature type="compositionally biased region" description="Polar residues" evidence="1">
    <location>
        <begin position="195"/>
        <end position="209"/>
    </location>
</feature>
<dbReference type="InterPro" id="IPR005543">
    <property type="entry name" value="PASTA_dom"/>
</dbReference>
<organism evidence="4 5">
    <name type="scientific">Planosporangium mesophilum</name>
    <dbReference type="NCBI Taxonomy" id="689768"/>
    <lineage>
        <taxon>Bacteria</taxon>
        <taxon>Bacillati</taxon>
        <taxon>Actinomycetota</taxon>
        <taxon>Actinomycetes</taxon>
        <taxon>Micromonosporales</taxon>
        <taxon>Micromonosporaceae</taxon>
        <taxon>Planosporangium</taxon>
    </lineage>
</organism>
<dbReference type="AlphaFoldDB" id="A0A8J3WZH2"/>
<feature type="compositionally biased region" description="Low complexity" evidence="1">
    <location>
        <begin position="174"/>
        <end position="194"/>
    </location>
</feature>
<dbReference type="PROSITE" id="PS51178">
    <property type="entry name" value="PASTA"/>
    <property type="match status" value="1"/>
</dbReference>
<accession>A0A8J3WZH2</accession>
<feature type="compositionally biased region" description="Low complexity" evidence="1">
    <location>
        <begin position="275"/>
        <end position="290"/>
    </location>
</feature>
<dbReference type="Proteomes" id="UP000599074">
    <property type="component" value="Unassembled WGS sequence"/>
</dbReference>
<feature type="compositionally biased region" description="Acidic residues" evidence="1">
    <location>
        <begin position="45"/>
        <end position="55"/>
    </location>
</feature>
<keyword evidence="2" id="KW-1133">Transmembrane helix</keyword>
<dbReference type="Gene3D" id="3.30.10.20">
    <property type="match status" value="1"/>
</dbReference>
<dbReference type="Pfam" id="PF03793">
    <property type="entry name" value="PASTA"/>
    <property type="match status" value="1"/>
</dbReference>
<evidence type="ECO:0000256" key="1">
    <source>
        <dbReference type="SAM" id="MobiDB-lite"/>
    </source>
</evidence>
<gene>
    <name evidence="4" type="ORF">Pme01_18190</name>
</gene>
<evidence type="ECO:0000256" key="2">
    <source>
        <dbReference type="SAM" id="Phobius"/>
    </source>
</evidence>
<sequence length="310" mass="31495">MADEHDPADEGPRGDGTQPSPQVTPGDDATRRMPVDEPTSTFNPFDDDSDDDSDADESRTVPLDADATRPVASNGPADETRPMTLADETRPMTPADADATRRVTPQIWAARAPVPVPDAVPAPAPVGWREESAEAEPPGFWARPAVIALIVVILLAMLGTGLWLIFSGLGRPSVSTPATSATPSAAPAPTETASQPESQAESPAPSATATGRVAVPDVVGQSEAAAREQLTAVGLTYTVTRRPVAGVSPGTVAATEPAAGTMVSAGSRVTLVVASAPTPAATTGTRTQTPTRPPTTQPTPPASRPAGGGA</sequence>
<comment type="caution">
    <text evidence="4">The sequence shown here is derived from an EMBL/GenBank/DDBJ whole genome shotgun (WGS) entry which is preliminary data.</text>
</comment>
<dbReference type="RefSeq" id="WP_168113617.1">
    <property type="nucleotide sequence ID" value="NZ_JAATVX010000002.1"/>
</dbReference>
<dbReference type="SMART" id="SM00740">
    <property type="entry name" value="PASTA"/>
    <property type="match status" value="1"/>
</dbReference>
<protein>
    <recommendedName>
        <fullName evidence="3">PASTA domain-containing protein</fullName>
    </recommendedName>
</protein>
<feature type="compositionally biased region" description="Pro residues" evidence="1">
    <location>
        <begin position="291"/>
        <end position="303"/>
    </location>
</feature>
<feature type="region of interest" description="Disordered" evidence="1">
    <location>
        <begin position="275"/>
        <end position="310"/>
    </location>
</feature>
<keyword evidence="5" id="KW-1185">Reference proteome</keyword>
<feature type="region of interest" description="Disordered" evidence="1">
    <location>
        <begin position="1"/>
        <end position="102"/>
    </location>
</feature>
<dbReference type="CDD" id="cd06577">
    <property type="entry name" value="PASTA_pknB"/>
    <property type="match status" value="1"/>
</dbReference>
<keyword evidence="2" id="KW-0472">Membrane</keyword>
<keyword evidence="2" id="KW-0812">Transmembrane</keyword>
<proteinExistence type="predicted"/>
<evidence type="ECO:0000259" key="3">
    <source>
        <dbReference type="PROSITE" id="PS51178"/>
    </source>
</evidence>
<feature type="transmembrane region" description="Helical" evidence="2">
    <location>
        <begin position="145"/>
        <end position="166"/>
    </location>
</feature>
<reference evidence="4" key="1">
    <citation type="submission" date="2021-01" db="EMBL/GenBank/DDBJ databases">
        <title>Whole genome shotgun sequence of Planosporangium mesophilum NBRC 109066.</title>
        <authorList>
            <person name="Komaki H."/>
            <person name="Tamura T."/>
        </authorList>
    </citation>
    <scope>NUCLEOTIDE SEQUENCE</scope>
    <source>
        <strain evidence="4">NBRC 109066</strain>
    </source>
</reference>
<name>A0A8J3WZH2_9ACTN</name>